<protein>
    <recommendedName>
        <fullName evidence="2">Hemerythrin-like domain-containing protein</fullName>
    </recommendedName>
</protein>
<dbReference type="CDD" id="cd12108">
    <property type="entry name" value="Hr-like"/>
    <property type="match status" value="1"/>
</dbReference>
<reference evidence="3 4" key="1">
    <citation type="submission" date="2010-01" db="EMBL/GenBank/DDBJ databases">
        <title>The complete genome of Thermobispora bispora DSM 43833.</title>
        <authorList>
            <consortium name="US DOE Joint Genome Institute (JGI-PGF)"/>
            <person name="Lucas S."/>
            <person name="Copeland A."/>
            <person name="Lapidus A."/>
            <person name="Glavina del Rio T."/>
            <person name="Dalin E."/>
            <person name="Tice H."/>
            <person name="Bruce D."/>
            <person name="Goodwin L."/>
            <person name="Pitluck S."/>
            <person name="Kyrpides N."/>
            <person name="Mavromatis K."/>
            <person name="Ivanova N."/>
            <person name="Mikhailova N."/>
            <person name="Chertkov O."/>
            <person name="Brettin T."/>
            <person name="Detter J.C."/>
            <person name="Han C."/>
            <person name="Larimer F."/>
            <person name="Land M."/>
            <person name="Hauser L."/>
            <person name="Markowitz V."/>
            <person name="Cheng J.-F."/>
            <person name="Hugenholtz P."/>
            <person name="Woyke T."/>
            <person name="Wu D."/>
            <person name="Jando M."/>
            <person name="Schneider S."/>
            <person name="Klenk H.-P."/>
            <person name="Eisen J.A."/>
        </authorList>
    </citation>
    <scope>NUCLEOTIDE SEQUENCE [LARGE SCALE GENOMIC DNA]</scope>
    <source>
        <strain evidence="4">ATCC 19993 / DSM 43833 / CBS 139.67 / JCM 10125 / KCTC 9307 / NBRC 14880 / R51</strain>
    </source>
</reference>
<dbReference type="HOGENOM" id="CLU_079417_2_0_11"/>
<dbReference type="eggNOG" id="COG5592">
    <property type="taxonomic scope" value="Bacteria"/>
</dbReference>
<dbReference type="PANTHER" id="PTHR35585:SF1">
    <property type="entry name" value="HHE DOMAIN PROTEIN (AFU_ORTHOLOGUE AFUA_4G00730)"/>
    <property type="match status" value="1"/>
</dbReference>
<dbReference type="RefSeq" id="WP_013131088.1">
    <property type="nucleotide sequence ID" value="NC_014165.1"/>
</dbReference>
<evidence type="ECO:0000313" key="3">
    <source>
        <dbReference type="EMBL" id="ADG87555.1"/>
    </source>
</evidence>
<dbReference type="OrthoDB" id="3212362at2"/>
<feature type="domain" description="Hemerythrin-like" evidence="2">
    <location>
        <begin position="26"/>
        <end position="141"/>
    </location>
</feature>
<dbReference type="Proteomes" id="UP000006640">
    <property type="component" value="Chromosome"/>
</dbReference>
<dbReference type="STRING" id="469371.Tbis_0831"/>
<keyword evidence="4" id="KW-1185">Reference proteome</keyword>
<dbReference type="Gene3D" id="1.20.120.520">
    <property type="entry name" value="nmb1532 protein domain like"/>
    <property type="match status" value="1"/>
</dbReference>
<evidence type="ECO:0000259" key="2">
    <source>
        <dbReference type="Pfam" id="PF01814"/>
    </source>
</evidence>
<dbReference type="Pfam" id="PF01814">
    <property type="entry name" value="Hemerythrin"/>
    <property type="match status" value="1"/>
</dbReference>
<organism evidence="3 4">
    <name type="scientific">Thermobispora bispora (strain ATCC 19993 / DSM 43833 / CBS 139.67 / JCM 10125 / KCTC 9307 / NBRC 14880 / R51)</name>
    <dbReference type="NCBI Taxonomy" id="469371"/>
    <lineage>
        <taxon>Bacteria</taxon>
        <taxon>Bacillati</taxon>
        <taxon>Actinomycetota</taxon>
        <taxon>Actinomycetes</taxon>
        <taxon>Streptosporangiales</taxon>
        <taxon>Streptosporangiaceae</taxon>
        <taxon>Thermobispora</taxon>
    </lineage>
</organism>
<feature type="compositionally biased region" description="Low complexity" evidence="1">
    <location>
        <begin position="171"/>
        <end position="182"/>
    </location>
</feature>
<proteinExistence type="predicted"/>
<evidence type="ECO:0000313" key="4">
    <source>
        <dbReference type="Proteomes" id="UP000006640"/>
    </source>
</evidence>
<accession>D6Y6I3</accession>
<dbReference type="AlphaFoldDB" id="D6Y6I3"/>
<dbReference type="InterPro" id="IPR012312">
    <property type="entry name" value="Hemerythrin-like"/>
</dbReference>
<dbReference type="PANTHER" id="PTHR35585">
    <property type="entry name" value="HHE DOMAIN PROTEIN (AFU_ORTHOLOGUE AFUA_4G00730)"/>
    <property type="match status" value="1"/>
</dbReference>
<feature type="region of interest" description="Disordered" evidence="1">
    <location>
        <begin position="1"/>
        <end position="23"/>
    </location>
</feature>
<gene>
    <name evidence="3" type="ordered locus">Tbis_0831</name>
</gene>
<evidence type="ECO:0000256" key="1">
    <source>
        <dbReference type="SAM" id="MobiDB-lite"/>
    </source>
</evidence>
<dbReference type="EMBL" id="CP001874">
    <property type="protein sequence ID" value="ADG87555.1"/>
    <property type="molecule type" value="Genomic_DNA"/>
</dbReference>
<dbReference type="KEGG" id="tbi:Tbis_0831"/>
<feature type="region of interest" description="Disordered" evidence="1">
    <location>
        <begin position="171"/>
        <end position="194"/>
    </location>
</feature>
<sequence length="194" mass="21419">MNWDDAGWADERADPLSRPGTMPETDIIDLLMRQHTRIRELVDEVERYRGAERRNALARLTKEISIHEAAEREIVHAYARHRLAGGASIVAERLKEEDEAVRLLHGLGGLDPGSPEFAAGFERFRTALFAHFAAEERYEFSLLRAAMSEEDRRTMAVSVQAAETMAALAAEPAPGTPPAEGLGAAGDRRGFPTV</sequence>
<name>D6Y6I3_THEBD</name>